<feature type="transmembrane region" description="Helical" evidence="1">
    <location>
        <begin position="65"/>
        <end position="83"/>
    </location>
</feature>
<evidence type="ECO:0000256" key="1">
    <source>
        <dbReference type="SAM" id="Phobius"/>
    </source>
</evidence>
<dbReference type="Proteomes" id="UP000035760">
    <property type="component" value="Unassembled WGS sequence"/>
</dbReference>
<evidence type="ECO:0000313" key="3">
    <source>
        <dbReference type="Proteomes" id="UP000035760"/>
    </source>
</evidence>
<dbReference type="AlphaFoldDB" id="W6M7Y5"/>
<dbReference type="STRING" id="1400863.BN873_610134"/>
<feature type="transmembrane region" description="Helical" evidence="1">
    <location>
        <begin position="133"/>
        <end position="156"/>
    </location>
</feature>
<evidence type="ECO:0000313" key="2">
    <source>
        <dbReference type="EMBL" id="CDI03737.1"/>
    </source>
</evidence>
<gene>
    <name evidence="2" type="ORF">BN873_610134</name>
</gene>
<organism evidence="2 3">
    <name type="scientific">Candidatus Competibacter denitrificans Run_A_D11</name>
    <dbReference type="NCBI Taxonomy" id="1400863"/>
    <lineage>
        <taxon>Bacteria</taxon>
        <taxon>Pseudomonadati</taxon>
        <taxon>Pseudomonadota</taxon>
        <taxon>Gammaproteobacteria</taxon>
        <taxon>Candidatus Competibacteraceae</taxon>
        <taxon>Candidatus Competibacter</taxon>
    </lineage>
</organism>
<dbReference type="RefSeq" id="WP_048674707.1">
    <property type="nucleotide sequence ID" value="NZ_CBTJ020000071.1"/>
</dbReference>
<keyword evidence="1" id="KW-0472">Membrane</keyword>
<evidence type="ECO:0008006" key="4">
    <source>
        <dbReference type="Google" id="ProtNLM"/>
    </source>
</evidence>
<feature type="transmembrane region" description="Helical" evidence="1">
    <location>
        <begin position="12"/>
        <end position="32"/>
    </location>
</feature>
<proteinExistence type="predicted"/>
<reference evidence="2" key="1">
    <citation type="submission" date="2013-07" db="EMBL/GenBank/DDBJ databases">
        <authorList>
            <person name="McIlroy S."/>
        </authorList>
    </citation>
    <scope>NUCLEOTIDE SEQUENCE [LARGE SCALE GENOMIC DNA]</scope>
    <source>
        <strain evidence="2">Run_A_D11</strain>
    </source>
</reference>
<feature type="transmembrane region" description="Helical" evidence="1">
    <location>
        <begin position="95"/>
        <end position="113"/>
    </location>
</feature>
<sequence>MSRAGRVGRRMAWLLLWVIVLAGFFAMVEIQIEGGQGWAAGLPTWRIEQHWLLDLFWGGRPMTGYHAWVFSFMFLAFHLPLAMLGRFSWRLEARCLGGVMVFWVLEDGFWFVLNPAYGLAGLTPGRVAWHKHWWLGWPSDYYLFGAVGLLLIGLSYQRGIRSAC</sequence>
<dbReference type="OrthoDB" id="5950601at2"/>
<keyword evidence="3" id="KW-1185">Reference proteome</keyword>
<keyword evidence="1" id="KW-1133">Transmembrane helix</keyword>
<dbReference type="EMBL" id="CBTJ020000071">
    <property type="protein sequence ID" value="CDI03737.1"/>
    <property type="molecule type" value="Genomic_DNA"/>
</dbReference>
<comment type="caution">
    <text evidence="2">The sequence shown here is derived from an EMBL/GenBank/DDBJ whole genome shotgun (WGS) entry which is preliminary data.</text>
</comment>
<accession>W6M7Y5</accession>
<keyword evidence="1" id="KW-0812">Transmembrane</keyword>
<name>W6M7Y5_9GAMM</name>
<reference evidence="2" key="2">
    <citation type="submission" date="2014-03" db="EMBL/GenBank/DDBJ databases">
        <title>Candidatus Competibacter-lineage genomes retrieved from metagenomes reveal functional metabolic diversity.</title>
        <authorList>
            <person name="McIlroy S.J."/>
            <person name="Albertsen M."/>
            <person name="Andresen E.K."/>
            <person name="Saunders A.M."/>
            <person name="Kristiansen R."/>
            <person name="Stokholm-Bjerregaard M."/>
            <person name="Nielsen K.L."/>
            <person name="Nielsen P.H."/>
        </authorList>
    </citation>
    <scope>NUCLEOTIDE SEQUENCE</scope>
    <source>
        <strain evidence="2">Run_A_D11</strain>
    </source>
</reference>
<protein>
    <recommendedName>
        <fullName evidence="4">Transmembrane protein</fullName>
    </recommendedName>
</protein>